<reference evidence="1 2" key="1">
    <citation type="journal article" date="2016" name="Mol. Biol. Evol.">
        <title>Comparative Genomics of Early-Diverging Mushroom-Forming Fungi Provides Insights into the Origins of Lignocellulose Decay Capabilities.</title>
        <authorList>
            <person name="Nagy L.G."/>
            <person name="Riley R."/>
            <person name="Tritt A."/>
            <person name="Adam C."/>
            <person name="Daum C."/>
            <person name="Floudas D."/>
            <person name="Sun H."/>
            <person name="Yadav J.S."/>
            <person name="Pangilinan J."/>
            <person name="Larsson K.H."/>
            <person name="Matsuura K."/>
            <person name="Barry K."/>
            <person name="Labutti K."/>
            <person name="Kuo R."/>
            <person name="Ohm R.A."/>
            <person name="Bhattacharya S.S."/>
            <person name="Shirouzu T."/>
            <person name="Yoshinaga Y."/>
            <person name="Martin F.M."/>
            <person name="Grigoriev I.V."/>
            <person name="Hibbett D.S."/>
        </authorList>
    </citation>
    <scope>NUCLEOTIDE SEQUENCE [LARGE SCALE GENOMIC DNA]</scope>
    <source>
        <strain evidence="1 2">L-15889</strain>
    </source>
</reference>
<evidence type="ECO:0000313" key="1">
    <source>
        <dbReference type="EMBL" id="KZT74606.1"/>
    </source>
</evidence>
<keyword evidence="2" id="KW-1185">Reference proteome</keyword>
<evidence type="ECO:0000313" key="2">
    <source>
        <dbReference type="Proteomes" id="UP000076727"/>
    </source>
</evidence>
<dbReference type="AlphaFoldDB" id="A0A165U9W4"/>
<dbReference type="EMBL" id="KV429033">
    <property type="protein sequence ID" value="KZT74606.1"/>
    <property type="molecule type" value="Genomic_DNA"/>
</dbReference>
<protein>
    <submittedName>
        <fullName evidence="1">Uncharacterized protein</fullName>
    </submittedName>
</protein>
<dbReference type="Proteomes" id="UP000076727">
    <property type="component" value="Unassembled WGS sequence"/>
</dbReference>
<sequence>MLREAYSCCSGNVVSIVTESKTRTPDYLLTQPPMIRKVHVYQFLMITGREFARHLCVCCHTHCSCDVLVQSVLHVSRQLKCDSIELRKRGVMQPH</sequence>
<proteinExistence type="predicted"/>
<name>A0A165U9W4_9APHY</name>
<gene>
    <name evidence="1" type="ORF">DAEQUDRAFT_201263</name>
</gene>
<accession>A0A165U9W4</accession>
<organism evidence="1 2">
    <name type="scientific">Daedalea quercina L-15889</name>
    <dbReference type="NCBI Taxonomy" id="1314783"/>
    <lineage>
        <taxon>Eukaryota</taxon>
        <taxon>Fungi</taxon>
        <taxon>Dikarya</taxon>
        <taxon>Basidiomycota</taxon>
        <taxon>Agaricomycotina</taxon>
        <taxon>Agaricomycetes</taxon>
        <taxon>Polyporales</taxon>
        <taxon>Fomitopsis</taxon>
    </lineage>
</organism>